<proteinExistence type="inferred from homology"/>
<keyword evidence="2" id="KW-0805">Transcription regulation</keyword>
<dbReference type="SUPFAM" id="SSF54171">
    <property type="entry name" value="DNA-binding domain"/>
    <property type="match status" value="1"/>
</dbReference>
<dbReference type="GO" id="GO:0005634">
    <property type="term" value="C:nucleus"/>
    <property type="evidence" value="ECO:0007669"/>
    <property type="project" value="UniProtKB-SubCell"/>
</dbReference>
<dbReference type="GO" id="GO:0003677">
    <property type="term" value="F:DNA binding"/>
    <property type="evidence" value="ECO:0007669"/>
    <property type="project" value="UniProtKB-KW"/>
</dbReference>
<protein>
    <recommendedName>
        <fullName evidence="9">AP2/ERF domain-containing protein</fullName>
    </recommendedName>
</protein>
<dbReference type="Proteomes" id="UP000032180">
    <property type="component" value="Chromosome 6"/>
</dbReference>
<evidence type="ECO:0000313" key="11">
    <source>
        <dbReference type="Proteomes" id="UP000032180"/>
    </source>
</evidence>
<dbReference type="Gene3D" id="3.30.730.10">
    <property type="entry name" value="AP2/ERF domain"/>
    <property type="match status" value="1"/>
</dbReference>
<evidence type="ECO:0000256" key="5">
    <source>
        <dbReference type="ARBA" id="ARBA00023163"/>
    </source>
</evidence>
<evidence type="ECO:0000313" key="10">
    <source>
        <dbReference type="EnsemblPlants" id="LPERR06G05740.1"/>
    </source>
</evidence>
<comment type="subcellular location">
    <subcellularLocation>
        <location evidence="1">Nucleus</location>
    </subcellularLocation>
</comment>
<evidence type="ECO:0000256" key="2">
    <source>
        <dbReference type="ARBA" id="ARBA00023015"/>
    </source>
</evidence>
<dbReference type="GO" id="GO:0003700">
    <property type="term" value="F:DNA-binding transcription factor activity"/>
    <property type="evidence" value="ECO:0007669"/>
    <property type="project" value="InterPro"/>
</dbReference>
<dbReference type="HOGENOM" id="CLU_063331_2_1_1"/>
<evidence type="ECO:0000256" key="3">
    <source>
        <dbReference type="ARBA" id="ARBA00023125"/>
    </source>
</evidence>
<dbReference type="InterPro" id="IPR051032">
    <property type="entry name" value="AP2/ERF_TF_ERF_subfamily"/>
</dbReference>
<evidence type="ECO:0000256" key="7">
    <source>
        <dbReference type="ARBA" id="ARBA00024343"/>
    </source>
</evidence>
<dbReference type="PROSITE" id="PS51032">
    <property type="entry name" value="AP2_ERF"/>
    <property type="match status" value="1"/>
</dbReference>
<keyword evidence="11" id="KW-1185">Reference proteome</keyword>
<keyword evidence="3" id="KW-0238">DNA-binding</keyword>
<feature type="compositionally biased region" description="Polar residues" evidence="8">
    <location>
        <begin position="154"/>
        <end position="163"/>
    </location>
</feature>
<dbReference type="STRING" id="77586.A0A0D9WMX8"/>
<organism evidence="10 11">
    <name type="scientific">Leersia perrieri</name>
    <dbReference type="NCBI Taxonomy" id="77586"/>
    <lineage>
        <taxon>Eukaryota</taxon>
        <taxon>Viridiplantae</taxon>
        <taxon>Streptophyta</taxon>
        <taxon>Embryophyta</taxon>
        <taxon>Tracheophyta</taxon>
        <taxon>Spermatophyta</taxon>
        <taxon>Magnoliopsida</taxon>
        <taxon>Liliopsida</taxon>
        <taxon>Poales</taxon>
        <taxon>Poaceae</taxon>
        <taxon>BOP clade</taxon>
        <taxon>Oryzoideae</taxon>
        <taxon>Oryzeae</taxon>
        <taxon>Oryzinae</taxon>
        <taxon>Leersia</taxon>
    </lineage>
</organism>
<evidence type="ECO:0000259" key="9">
    <source>
        <dbReference type="PROSITE" id="PS51032"/>
    </source>
</evidence>
<reference evidence="10" key="3">
    <citation type="submission" date="2015-04" db="UniProtKB">
        <authorList>
            <consortium name="EnsemblPlants"/>
        </authorList>
    </citation>
    <scope>IDENTIFICATION</scope>
</reference>
<evidence type="ECO:0000256" key="6">
    <source>
        <dbReference type="ARBA" id="ARBA00023242"/>
    </source>
</evidence>
<feature type="domain" description="AP2/ERF" evidence="9">
    <location>
        <begin position="14"/>
        <end position="63"/>
    </location>
</feature>
<dbReference type="Gramene" id="LPERR06G05740.1">
    <property type="protein sequence ID" value="LPERR06G05740.1"/>
    <property type="gene ID" value="LPERR06G05740"/>
</dbReference>
<keyword evidence="5" id="KW-0804">Transcription</keyword>
<evidence type="ECO:0000256" key="8">
    <source>
        <dbReference type="SAM" id="MobiDB-lite"/>
    </source>
</evidence>
<dbReference type="PANTHER" id="PTHR31985">
    <property type="entry name" value="ETHYLENE-RESPONSIVE TRANSCRIPTION FACTOR ERF042-RELATED"/>
    <property type="match status" value="1"/>
</dbReference>
<comment type="similarity">
    <text evidence="7">Belongs to the AP2/ERF transcription factor family. ERF subfamily.</text>
</comment>
<dbReference type="InterPro" id="IPR001471">
    <property type="entry name" value="AP2/ERF_dom"/>
</dbReference>
<reference evidence="11" key="2">
    <citation type="submission" date="2013-12" db="EMBL/GenBank/DDBJ databases">
        <authorList>
            <person name="Yu Y."/>
            <person name="Lee S."/>
            <person name="de Baynast K."/>
            <person name="Wissotski M."/>
            <person name="Liu L."/>
            <person name="Talag J."/>
            <person name="Goicoechea J."/>
            <person name="Angelova A."/>
            <person name="Jetty R."/>
            <person name="Kudrna D."/>
            <person name="Golser W."/>
            <person name="Rivera L."/>
            <person name="Zhang J."/>
            <person name="Wing R."/>
        </authorList>
    </citation>
    <scope>NUCLEOTIDE SEQUENCE</scope>
</reference>
<dbReference type="SMART" id="SM00380">
    <property type="entry name" value="AP2"/>
    <property type="match status" value="1"/>
</dbReference>
<evidence type="ECO:0000256" key="4">
    <source>
        <dbReference type="ARBA" id="ARBA00023159"/>
    </source>
</evidence>
<dbReference type="InterPro" id="IPR016177">
    <property type="entry name" value="DNA-bd_dom_sf"/>
</dbReference>
<sequence>MSSSSSAPAPERNKYRGVRMRKWGNRRRIWLGSYDAPEKAARAFDAAFVCLRGAEAKSGLNFPDSPPVFARTSDPQEVYEAAVSHANFRPPPSTAIAPPVITGGNVAAPPPVQLPAGSGCFDWSQNSNNPLYSPAARYGLPTMWKEDDDDHQGASDSLWSFND</sequence>
<keyword evidence="6" id="KW-0539">Nucleus</keyword>
<keyword evidence="4" id="KW-0010">Activator</keyword>
<reference evidence="10 11" key="1">
    <citation type="submission" date="2012-08" db="EMBL/GenBank/DDBJ databases">
        <title>Oryza genome evolution.</title>
        <authorList>
            <person name="Wing R.A."/>
        </authorList>
    </citation>
    <scope>NUCLEOTIDE SEQUENCE</scope>
</reference>
<dbReference type="InterPro" id="IPR036955">
    <property type="entry name" value="AP2/ERF_dom_sf"/>
</dbReference>
<dbReference type="CDD" id="cd00018">
    <property type="entry name" value="AP2"/>
    <property type="match status" value="1"/>
</dbReference>
<dbReference type="EnsemblPlants" id="LPERR06G05740.1">
    <property type="protein sequence ID" value="LPERR06G05740.1"/>
    <property type="gene ID" value="LPERR06G05740"/>
</dbReference>
<dbReference type="AlphaFoldDB" id="A0A0D9WMX8"/>
<feature type="region of interest" description="Disordered" evidence="8">
    <location>
        <begin position="143"/>
        <end position="163"/>
    </location>
</feature>
<name>A0A0D9WMX8_9ORYZ</name>
<accession>A0A0D9WMX8</accession>
<evidence type="ECO:0000256" key="1">
    <source>
        <dbReference type="ARBA" id="ARBA00004123"/>
    </source>
</evidence>
<dbReference type="PANTHER" id="PTHR31985:SF249">
    <property type="entry name" value="OS06G0197200 PROTEIN"/>
    <property type="match status" value="1"/>
</dbReference>